<feature type="transmembrane region" description="Helical" evidence="7">
    <location>
        <begin position="267"/>
        <end position="288"/>
    </location>
</feature>
<evidence type="ECO:0000256" key="6">
    <source>
        <dbReference type="ARBA" id="ARBA00023136"/>
    </source>
</evidence>
<keyword evidence="4 7" id="KW-0812">Transmembrane</keyword>
<feature type="transmembrane region" description="Helical" evidence="7">
    <location>
        <begin position="108"/>
        <end position="131"/>
    </location>
</feature>
<dbReference type="GO" id="GO:0016740">
    <property type="term" value="F:transferase activity"/>
    <property type="evidence" value="ECO:0007669"/>
    <property type="project" value="UniProtKB-KW"/>
</dbReference>
<name>A0ABQ2ZAS5_9GAMM</name>
<dbReference type="Pfam" id="PF02397">
    <property type="entry name" value="Bac_transf"/>
    <property type="match status" value="1"/>
</dbReference>
<reference evidence="10" key="1">
    <citation type="journal article" date="2019" name="Int. J. Syst. Evol. Microbiol.">
        <title>The Global Catalogue of Microorganisms (GCM) 10K type strain sequencing project: providing services to taxonomists for standard genome sequencing and annotation.</title>
        <authorList>
            <consortium name="The Broad Institute Genomics Platform"/>
            <consortium name="The Broad Institute Genome Sequencing Center for Infectious Disease"/>
            <person name="Wu L."/>
            <person name="Ma J."/>
        </authorList>
    </citation>
    <scope>NUCLEOTIDE SEQUENCE [LARGE SCALE GENOMIC DNA]</scope>
    <source>
        <strain evidence="10">KCTC 22228</strain>
    </source>
</reference>
<sequence>MPPTSSLLAGSQSRSEWRVVPPSDDAAALEHQRRHASIHERLLYSTRVQRLIGMVIAVLLPAAWLWGWGFWQHITVTQWNSLLGTATAYLLAVTAVQRLAKLPGTRAYLLIVPSITLCYCLLLIVLYLLTIEHAQQHILVSYGSAVVYCTTGYAISTRFSRLKLAVVPFGKTVDLCHGQDVDWCYLDAPALSQECVDGVVADLRAELPESWERFLSDCTLHRIPVYHVTNAFEFLTGRVLLNHLCESCHGTLQPDEGYEIIKRGLDLLVVLLLMPFVLPMMAVTALAIRLDSPGPALFTQQRMGFHCRPFTVYKFRSMYIDHEGTGFTQNGHDPRITLVGRVIRKYRIDELPQLLNVLKGDMSLIGPRPESLELTDWYQQDVPFFHYRHVVRPGISGWAQVEQGYAAEVDGMVRKLEYDFYYIKHFSLWLDLLIVIRTIKILFTGRGSR</sequence>
<evidence type="ECO:0000256" key="4">
    <source>
        <dbReference type="ARBA" id="ARBA00022692"/>
    </source>
</evidence>
<keyword evidence="5 7" id="KW-1133">Transmembrane helix</keyword>
<dbReference type="NCBIfam" id="TIGR03025">
    <property type="entry name" value="EPS_sugtrans"/>
    <property type="match status" value="1"/>
</dbReference>
<dbReference type="InterPro" id="IPR003362">
    <property type="entry name" value="Bact_transf"/>
</dbReference>
<evidence type="ECO:0000313" key="9">
    <source>
        <dbReference type="EMBL" id="GGY06593.1"/>
    </source>
</evidence>
<keyword evidence="3 9" id="KW-0808">Transferase</keyword>
<accession>A0ABQ2ZAS5</accession>
<feature type="transmembrane region" description="Helical" evidence="7">
    <location>
        <begin position="77"/>
        <end position="96"/>
    </location>
</feature>
<keyword evidence="6 7" id="KW-0472">Membrane</keyword>
<evidence type="ECO:0000259" key="8">
    <source>
        <dbReference type="Pfam" id="PF02397"/>
    </source>
</evidence>
<feature type="domain" description="Bacterial sugar transferase" evidence="8">
    <location>
        <begin position="262"/>
        <end position="443"/>
    </location>
</feature>
<gene>
    <name evidence="9" type="primary">wcaJ</name>
    <name evidence="9" type="ORF">GCM10007160_37700</name>
</gene>
<comment type="caution">
    <text evidence="9">The sequence shown here is derived from an EMBL/GenBank/DDBJ whole genome shotgun (WGS) entry which is preliminary data.</text>
</comment>
<evidence type="ECO:0000256" key="2">
    <source>
        <dbReference type="ARBA" id="ARBA00006464"/>
    </source>
</evidence>
<dbReference type="InterPro" id="IPR017475">
    <property type="entry name" value="EPS_sugar_tfrase"/>
</dbReference>
<evidence type="ECO:0000256" key="5">
    <source>
        <dbReference type="ARBA" id="ARBA00022989"/>
    </source>
</evidence>
<protein>
    <submittedName>
        <fullName evidence="9">Glycosyl transferase</fullName>
    </submittedName>
</protein>
<comment type="similarity">
    <text evidence="2">Belongs to the bacterial sugar transferase family.</text>
</comment>
<feature type="transmembrane region" description="Helical" evidence="7">
    <location>
        <begin position="51"/>
        <end position="71"/>
    </location>
</feature>
<organism evidence="9 10">
    <name type="scientific">Litchfieldella qijiaojingensis</name>
    <dbReference type="NCBI Taxonomy" id="980347"/>
    <lineage>
        <taxon>Bacteria</taxon>
        <taxon>Pseudomonadati</taxon>
        <taxon>Pseudomonadota</taxon>
        <taxon>Gammaproteobacteria</taxon>
        <taxon>Oceanospirillales</taxon>
        <taxon>Halomonadaceae</taxon>
        <taxon>Litchfieldella</taxon>
    </lineage>
</organism>
<evidence type="ECO:0000313" key="10">
    <source>
        <dbReference type="Proteomes" id="UP000653056"/>
    </source>
</evidence>
<dbReference type="EMBL" id="BMXS01000026">
    <property type="protein sequence ID" value="GGY06593.1"/>
    <property type="molecule type" value="Genomic_DNA"/>
</dbReference>
<evidence type="ECO:0000256" key="3">
    <source>
        <dbReference type="ARBA" id="ARBA00022679"/>
    </source>
</evidence>
<comment type="subcellular location">
    <subcellularLocation>
        <location evidence="1">Membrane</location>
        <topology evidence="1">Multi-pass membrane protein</topology>
    </subcellularLocation>
</comment>
<dbReference type="Proteomes" id="UP000653056">
    <property type="component" value="Unassembled WGS sequence"/>
</dbReference>
<feature type="transmembrane region" description="Helical" evidence="7">
    <location>
        <begin position="137"/>
        <end position="155"/>
    </location>
</feature>
<dbReference type="PANTHER" id="PTHR30576:SF0">
    <property type="entry name" value="UNDECAPRENYL-PHOSPHATE N-ACETYLGALACTOSAMINYL 1-PHOSPHATE TRANSFERASE-RELATED"/>
    <property type="match status" value="1"/>
</dbReference>
<evidence type="ECO:0000256" key="1">
    <source>
        <dbReference type="ARBA" id="ARBA00004141"/>
    </source>
</evidence>
<proteinExistence type="inferred from homology"/>
<dbReference type="PANTHER" id="PTHR30576">
    <property type="entry name" value="COLANIC BIOSYNTHESIS UDP-GLUCOSE LIPID CARRIER TRANSFERASE"/>
    <property type="match status" value="1"/>
</dbReference>
<evidence type="ECO:0000256" key="7">
    <source>
        <dbReference type="SAM" id="Phobius"/>
    </source>
</evidence>
<keyword evidence="10" id="KW-1185">Reference proteome</keyword>